<accession>A0A1M6QAC5</accession>
<name>A0A1M6QAC5_9PROT</name>
<dbReference type="STRING" id="198092.SAMN02745194_04353"/>
<dbReference type="SMART" id="SM00901">
    <property type="entry name" value="FRG"/>
    <property type="match status" value="1"/>
</dbReference>
<protein>
    <submittedName>
        <fullName evidence="2">FRG domain-containing protein</fullName>
    </submittedName>
</protein>
<feature type="domain" description="FRG" evidence="1">
    <location>
        <begin position="59"/>
        <end position="181"/>
    </location>
</feature>
<dbReference type="Proteomes" id="UP000184387">
    <property type="component" value="Unassembled WGS sequence"/>
</dbReference>
<evidence type="ECO:0000313" key="3">
    <source>
        <dbReference type="Proteomes" id="UP000184387"/>
    </source>
</evidence>
<gene>
    <name evidence="2" type="ORF">SAMN02745194_04353</name>
</gene>
<dbReference type="AlphaFoldDB" id="A0A1M6QAC5"/>
<dbReference type="InterPro" id="IPR014966">
    <property type="entry name" value="FRG-dom"/>
</dbReference>
<evidence type="ECO:0000313" key="2">
    <source>
        <dbReference type="EMBL" id="SHK17047.1"/>
    </source>
</evidence>
<organism evidence="2 3">
    <name type="scientific">Muricoccus roseus</name>
    <dbReference type="NCBI Taxonomy" id="198092"/>
    <lineage>
        <taxon>Bacteria</taxon>
        <taxon>Pseudomonadati</taxon>
        <taxon>Pseudomonadota</taxon>
        <taxon>Alphaproteobacteria</taxon>
        <taxon>Acetobacterales</taxon>
        <taxon>Roseomonadaceae</taxon>
        <taxon>Muricoccus</taxon>
    </lineage>
</organism>
<keyword evidence="3" id="KW-1185">Reference proteome</keyword>
<reference evidence="2 3" key="1">
    <citation type="submission" date="2016-11" db="EMBL/GenBank/DDBJ databases">
        <authorList>
            <person name="Jaros S."/>
            <person name="Januszkiewicz K."/>
            <person name="Wedrychowicz H."/>
        </authorList>
    </citation>
    <scope>NUCLEOTIDE SEQUENCE [LARGE SCALE GENOMIC DNA]</scope>
    <source>
        <strain evidence="2 3">DSM 14916</strain>
    </source>
</reference>
<dbReference type="Pfam" id="PF08867">
    <property type="entry name" value="FRG"/>
    <property type="match status" value="1"/>
</dbReference>
<sequence length="296" mass="33017">MFGGAELERVGVSKLWSFLDGSAAAELVTSGQVRSGRGFRVGSYPELAARVAELQYRNRHHVLLYRGQERDWRSVRGFTTLKPTIFRPPDGRKTLPDQLVEERYETLRLAEQRLAEGFEALRALGRQRVARERLLRWAILQHYEVCGTPLLDVTHSLRIAASFASLSVGTSLSADDEACLLVLAVPHLSGAITASAEGGLQIVRLASVCPPSAMRPHLQEGYLLGEYPEMIGLSQKQHYRPFEMDFGRRIVAKFRFEPRAFWGDPAFPCVPREALYPATGDWLEGLAAGIREGLGR</sequence>
<evidence type="ECO:0000259" key="1">
    <source>
        <dbReference type="SMART" id="SM00901"/>
    </source>
</evidence>
<proteinExistence type="predicted"/>
<dbReference type="EMBL" id="FQZF01000034">
    <property type="protein sequence ID" value="SHK17047.1"/>
    <property type="molecule type" value="Genomic_DNA"/>
</dbReference>